<dbReference type="Proteomes" id="UP001577267">
    <property type="component" value="Unassembled WGS sequence"/>
</dbReference>
<sequence length="535" mass="56567">MGYAQTYADAIMARGRVPMEPVNFVPDWSDGPRKTKFYPGTGMLPLPADDGGVPAGATVARGLFGGSTEPAARGRFDLPALSGLLRDSYGLTGRRLGVQANTDLDALPHYPLANWSRGTASGGGLYPVAVYWASGPSGPGLPGLHYYSARHHGMRRLLTGDVTGEIRAALGEDAPGAAPTDQYLVLGIKYWQNAFKYNSFSFHAVSMDLGALLGTWRLWARARGLDIEPALWFDEARLQRLLGVDPEAEGVFAVVPLSWAGEPRATAGPAPVAVRRTDAERSRRVLTFETLRAMQRATAAGATDRPAPGSLAPAAARPPAGRGTAVRDLPDAAPLTMNVRRALRARRSSFGRFAAHRPLSAAQLTAALAAAHAGAELGGDSGPAGGGSRLATLYAFVNHVDGVEPGAYAYDPERRALRLVSAGAPGPFLQKNYFLSNYNLEQAGAVLVPTVRTRAVLEAVGDRGYRLVNATVGAIAQATYTAAAALGVGCGVALGFDNLSYREELDLEGTDEAPLLIMLLGHERPEPADFRYEIA</sequence>
<comment type="caution">
    <text evidence="3">The sequence shown here is derived from an EMBL/GenBank/DDBJ whole genome shotgun (WGS) entry which is preliminary data.</text>
</comment>
<evidence type="ECO:0000313" key="3">
    <source>
        <dbReference type="EMBL" id="MFB4192966.1"/>
    </source>
</evidence>
<organism evidence="3 4">
    <name type="scientific">Streptomyces carpaticus</name>
    <dbReference type="NCBI Taxonomy" id="285558"/>
    <lineage>
        <taxon>Bacteria</taxon>
        <taxon>Bacillati</taxon>
        <taxon>Actinomycetota</taxon>
        <taxon>Actinomycetes</taxon>
        <taxon>Kitasatosporales</taxon>
        <taxon>Streptomycetaceae</taxon>
        <taxon>Streptomyces</taxon>
    </lineage>
</organism>
<accession>A0ABV4ZFS4</accession>
<reference evidence="3 4" key="1">
    <citation type="submission" date="2024-09" db="EMBL/GenBank/DDBJ databases">
        <title>Draft genome sequence of multifaceted antimicrobials producing Streptomyces sp. strain FH1.</title>
        <authorList>
            <person name="Hassan F."/>
            <person name="Ali H."/>
            <person name="Hassan N."/>
            <person name="Nawaz A."/>
        </authorList>
    </citation>
    <scope>NUCLEOTIDE SEQUENCE [LARGE SCALE GENOMIC DNA]</scope>
    <source>
        <strain evidence="3 4">FH1</strain>
    </source>
</reference>
<dbReference type="EMBL" id="JBHGBT010000001">
    <property type="protein sequence ID" value="MFB4192966.1"/>
    <property type="molecule type" value="Genomic_DNA"/>
</dbReference>
<dbReference type="RefSeq" id="WP_375061029.1">
    <property type="nucleotide sequence ID" value="NZ_JBHGBT010000001.1"/>
</dbReference>
<protein>
    <submittedName>
        <fullName evidence="3">Nitroreductase family protein</fullName>
    </submittedName>
</protein>
<dbReference type="PANTHER" id="PTHR43745">
    <property type="entry name" value="NITROREDUCTASE MJ1384-RELATED"/>
    <property type="match status" value="1"/>
</dbReference>
<feature type="region of interest" description="Disordered" evidence="1">
    <location>
        <begin position="297"/>
        <end position="329"/>
    </location>
</feature>
<keyword evidence="4" id="KW-1185">Reference proteome</keyword>
<gene>
    <name evidence="3" type="ORF">ACE11A_01055</name>
</gene>
<dbReference type="InterPro" id="IPR000415">
    <property type="entry name" value="Nitroreductase-like"/>
</dbReference>
<evidence type="ECO:0000256" key="1">
    <source>
        <dbReference type="SAM" id="MobiDB-lite"/>
    </source>
</evidence>
<dbReference type="SUPFAM" id="SSF55469">
    <property type="entry name" value="FMN-dependent nitroreductase-like"/>
    <property type="match status" value="2"/>
</dbReference>
<dbReference type="Pfam" id="PF00881">
    <property type="entry name" value="Nitroreductase"/>
    <property type="match status" value="1"/>
</dbReference>
<dbReference type="PANTHER" id="PTHR43745:SF2">
    <property type="entry name" value="NITROREDUCTASE MJ1384-RELATED"/>
    <property type="match status" value="1"/>
</dbReference>
<proteinExistence type="predicted"/>
<evidence type="ECO:0000259" key="2">
    <source>
        <dbReference type="Pfam" id="PF00881"/>
    </source>
</evidence>
<feature type="domain" description="Nitroreductase" evidence="2">
    <location>
        <begin position="344"/>
        <end position="522"/>
    </location>
</feature>
<dbReference type="InterPro" id="IPR052544">
    <property type="entry name" value="Bacteriocin_Proc_Enz"/>
</dbReference>
<name>A0ABV4ZFS4_9ACTN</name>
<dbReference type="Gene3D" id="3.40.109.10">
    <property type="entry name" value="NADH Oxidase"/>
    <property type="match status" value="2"/>
</dbReference>
<feature type="compositionally biased region" description="Low complexity" evidence="1">
    <location>
        <begin position="305"/>
        <end position="324"/>
    </location>
</feature>
<evidence type="ECO:0000313" key="4">
    <source>
        <dbReference type="Proteomes" id="UP001577267"/>
    </source>
</evidence>
<dbReference type="InterPro" id="IPR029479">
    <property type="entry name" value="Nitroreductase"/>
</dbReference>